<name>A0A7M5XEN0_9CNID</name>
<keyword evidence="2" id="KW-0472">Membrane</keyword>
<evidence type="ECO:0008006" key="6">
    <source>
        <dbReference type="Google" id="ProtNLM"/>
    </source>
</evidence>
<feature type="chain" id="PRO_5029798225" description="Cnidarian restricted protein" evidence="3">
    <location>
        <begin position="26"/>
        <end position="682"/>
    </location>
</feature>
<evidence type="ECO:0000313" key="5">
    <source>
        <dbReference type="Proteomes" id="UP000594262"/>
    </source>
</evidence>
<accession>A0A7M5XEN0</accession>
<feature type="signal peptide" evidence="3">
    <location>
        <begin position="1"/>
        <end position="25"/>
    </location>
</feature>
<evidence type="ECO:0000256" key="2">
    <source>
        <dbReference type="SAM" id="Phobius"/>
    </source>
</evidence>
<evidence type="ECO:0000256" key="1">
    <source>
        <dbReference type="SAM" id="MobiDB-lite"/>
    </source>
</evidence>
<organism evidence="4 5">
    <name type="scientific">Clytia hemisphaerica</name>
    <dbReference type="NCBI Taxonomy" id="252671"/>
    <lineage>
        <taxon>Eukaryota</taxon>
        <taxon>Metazoa</taxon>
        <taxon>Cnidaria</taxon>
        <taxon>Hydrozoa</taxon>
        <taxon>Hydroidolina</taxon>
        <taxon>Leptothecata</taxon>
        <taxon>Obeliida</taxon>
        <taxon>Clytiidae</taxon>
        <taxon>Clytia</taxon>
    </lineage>
</organism>
<feature type="compositionally biased region" description="Acidic residues" evidence="1">
    <location>
        <begin position="80"/>
        <end position="97"/>
    </location>
</feature>
<dbReference type="AlphaFoldDB" id="A0A7M5XEN0"/>
<keyword evidence="2" id="KW-1133">Transmembrane helix</keyword>
<evidence type="ECO:0000313" key="4">
    <source>
        <dbReference type="EnsemblMetazoa" id="CLYHEMP022077.1"/>
    </source>
</evidence>
<feature type="transmembrane region" description="Helical" evidence="2">
    <location>
        <begin position="651"/>
        <end position="668"/>
    </location>
</feature>
<evidence type="ECO:0000256" key="3">
    <source>
        <dbReference type="SAM" id="SignalP"/>
    </source>
</evidence>
<protein>
    <recommendedName>
        <fullName evidence="6">Cnidarian restricted protein</fullName>
    </recommendedName>
</protein>
<feature type="region of interest" description="Disordered" evidence="1">
    <location>
        <begin position="469"/>
        <end position="496"/>
    </location>
</feature>
<dbReference type="EnsemblMetazoa" id="CLYHEMT022077.1">
    <property type="protein sequence ID" value="CLYHEMP022077.1"/>
    <property type="gene ID" value="CLYHEMG022077"/>
</dbReference>
<sequence>MRSLNLLVSLVLVLALSHSVVLISATEGQVALPLVLNHGMSNIIEDNGFLKNTMDFSGSIHEHTSYVIDEEIMEFLGETNNEDDSHENNEHDDDDVNDDVKSDDIMDGMENHQVREYEKESSPEEPQEWMAKENTRQKSLHKIILEQDDGNMLNDIKQELIDENELFDLCQQHYELSDQYFTDIVDSDNALYMKTELLEELKETIEQIIDISSNLSTADVISSCVLVNPPQQAMNQSITMRGVRIEDPEFLMLYVNWTLHGDQVMDAKDFHRMLDEKEEDIKTSARHLKEHYVIRWNYLVSLMKEQYAHLRENHWLQMKLFDNFLVSTFETMKTRYFRSKLQITTNMAKTHVQSIENGDYVGAFERQESIVTAIDIISNTPVNDRYLKYKMMNQIKESYFFSGDHRGNCFQYCDEWNRHLELVIEDSPTSNKHSVYTWLDWLHTLLTIQEYKIAFPETDEPNFPNFELQENSEPDCDKDKASNGEGCGKTGKNGESEEERMMRLFGFINDEKEDYPSPKGEYQLQSFDYNQILDDQLSPKNEYQLQFPEIDQDLDEGYGYHDPILKIVPKSDPTVNTEFIEILKSNGYDMDNFQEINSENLPQRPLQPHQKSLFTRCYIIICNAYNNLMQKLNDTFSLVMVYLAKIVVERPYILVNLCYILLFTYCFYRNDDNYVKKNYIRI</sequence>
<keyword evidence="3" id="KW-0732">Signal</keyword>
<dbReference type="Proteomes" id="UP000594262">
    <property type="component" value="Unplaced"/>
</dbReference>
<keyword evidence="2" id="KW-0812">Transmembrane</keyword>
<feature type="compositionally biased region" description="Basic and acidic residues" evidence="1">
    <location>
        <begin position="98"/>
        <end position="122"/>
    </location>
</feature>
<proteinExistence type="predicted"/>
<feature type="region of interest" description="Disordered" evidence="1">
    <location>
        <begin position="80"/>
        <end position="135"/>
    </location>
</feature>
<keyword evidence="5" id="KW-1185">Reference proteome</keyword>
<reference evidence="4" key="1">
    <citation type="submission" date="2021-01" db="UniProtKB">
        <authorList>
            <consortium name="EnsemblMetazoa"/>
        </authorList>
    </citation>
    <scope>IDENTIFICATION</scope>
</reference>